<keyword evidence="2" id="KW-0378">Hydrolase</keyword>
<dbReference type="InterPro" id="IPR052764">
    <property type="entry name" value="GH20_Enzymes"/>
</dbReference>
<feature type="compositionally biased region" description="Low complexity" evidence="5">
    <location>
        <begin position="46"/>
        <end position="60"/>
    </location>
</feature>
<dbReference type="InterPro" id="IPR015883">
    <property type="entry name" value="Glyco_hydro_20_cat"/>
</dbReference>
<dbReference type="CDD" id="cd06564">
    <property type="entry name" value="GH20_DspB_LnbB-like"/>
    <property type="match status" value="1"/>
</dbReference>
<comment type="similarity">
    <text evidence="1">Belongs to the glycosyl hydrolase 20 family.</text>
</comment>
<feature type="domain" description="Glycoside hydrolase family 20 catalytic" evidence="6">
    <location>
        <begin position="190"/>
        <end position="495"/>
    </location>
</feature>
<dbReference type="RefSeq" id="WP_150488089.1">
    <property type="nucleotide sequence ID" value="NZ_BMUV01000001.1"/>
</dbReference>
<dbReference type="Pfam" id="PF02838">
    <property type="entry name" value="Glyco_hydro_20b"/>
    <property type="match status" value="1"/>
</dbReference>
<name>A0A5J6F8T5_9ACTN</name>
<feature type="region of interest" description="Disordered" evidence="5">
    <location>
        <begin position="37"/>
        <end position="89"/>
    </location>
</feature>
<dbReference type="Gene3D" id="3.20.20.80">
    <property type="entry name" value="Glycosidases"/>
    <property type="match status" value="1"/>
</dbReference>
<keyword evidence="9" id="KW-1185">Reference proteome</keyword>
<dbReference type="PANTHER" id="PTHR43678:SF1">
    <property type="entry name" value="BETA-N-ACETYLHEXOSAMINIDASE"/>
    <property type="match status" value="1"/>
</dbReference>
<dbReference type="Pfam" id="PF00728">
    <property type="entry name" value="Glyco_hydro_20"/>
    <property type="match status" value="1"/>
</dbReference>
<accession>A0A5J6F8T5</accession>
<dbReference type="EMBL" id="CP023702">
    <property type="protein sequence ID" value="QEU72738.1"/>
    <property type="molecule type" value="Genomic_DNA"/>
</dbReference>
<dbReference type="GO" id="GO:0005975">
    <property type="term" value="P:carbohydrate metabolic process"/>
    <property type="evidence" value="ECO:0007669"/>
    <property type="project" value="InterPro"/>
</dbReference>
<dbReference type="SUPFAM" id="SSF51445">
    <property type="entry name" value="(Trans)glycosidases"/>
    <property type="match status" value="1"/>
</dbReference>
<reference evidence="8 9" key="1">
    <citation type="submission" date="2017-09" db="EMBL/GenBank/DDBJ databases">
        <authorList>
            <person name="Lee N."/>
            <person name="Cho B.-K."/>
        </authorList>
    </citation>
    <scope>NUCLEOTIDE SEQUENCE [LARGE SCALE GENOMIC DNA]</scope>
    <source>
        <strain evidence="8 9">ATCC 12769</strain>
    </source>
</reference>
<evidence type="ECO:0000256" key="4">
    <source>
        <dbReference type="PIRSR" id="PIRSR625705-1"/>
    </source>
</evidence>
<evidence type="ECO:0000313" key="8">
    <source>
        <dbReference type="EMBL" id="QEU72738.1"/>
    </source>
</evidence>
<dbReference type="PRINTS" id="PR00738">
    <property type="entry name" value="GLHYDRLASE20"/>
</dbReference>
<dbReference type="Proteomes" id="UP000326178">
    <property type="component" value="Chromosome"/>
</dbReference>
<gene>
    <name evidence="8" type="ORF">CP967_12685</name>
</gene>
<dbReference type="PANTHER" id="PTHR43678">
    <property type="entry name" value="PUTATIVE (AFU_ORTHOLOGUE AFUA_2G00640)-RELATED"/>
    <property type="match status" value="1"/>
</dbReference>
<organism evidence="8 9">
    <name type="scientific">Streptomyces nitrosporeus</name>
    <dbReference type="NCBI Taxonomy" id="28894"/>
    <lineage>
        <taxon>Bacteria</taxon>
        <taxon>Bacillati</taxon>
        <taxon>Actinomycetota</taxon>
        <taxon>Actinomycetes</taxon>
        <taxon>Kitasatosporales</taxon>
        <taxon>Streptomycetaceae</taxon>
        <taxon>Streptomyces</taxon>
    </lineage>
</organism>
<evidence type="ECO:0000256" key="5">
    <source>
        <dbReference type="SAM" id="MobiDB-lite"/>
    </source>
</evidence>
<dbReference type="InterPro" id="IPR017853">
    <property type="entry name" value="GH"/>
</dbReference>
<sequence length="542" mass="58618">MSPSHRATPPSRGALIAAAAVTVAAAVTLTVVVWPDGSGSGPQNGSASSRTAPSPSPTRSYPLSEAPRTVPAVREHTPARGPGWKPGKNSTVVAADHALADEAKTLAGELGISYRGETAARAGDVELALGKKGEGGAESYTLKTSGNRVTISGPDQAGVFYGTRTLVQSLAADDTVPEGVVRDAPDRPQRGFNLDIARKHYSAEWIEARLREMADLKLNQLGLHFSDDQAFRIESETHPEVVSEDHLTKAEVRRIVKLAQSLHITVIGEIDSPGHLGAVLKAHPGLQLRDTQGTARQGAVDISKAESAEIVDDLLREYAELFPGQWFHVGADEYQALTVSDPAASYPQLAVAAREKYGDGATVQDLTEGWLNDRAAVVRKAEKIPKAWNDGFFSGGAVTAGKDIEVEYWTGKEIGARPPQDYLAEGRKVINLNDEFLYYVLGEPNEFVYPTGERIYEQWTPFVLRGTEPVAKRYSKQILGGRFAVWGDFPDAQTQAQVAEGIRMPLNAVSQKLWDPRKPALTWAEFQQLADEVDTPDRSTAP</sequence>
<dbReference type="GO" id="GO:0004563">
    <property type="term" value="F:beta-N-acetylhexosaminidase activity"/>
    <property type="evidence" value="ECO:0007669"/>
    <property type="project" value="InterPro"/>
</dbReference>
<evidence type="ECO:0000313" key="9">
    <source>
        <dbReference type="Proteomes" id="UP000326178"/>
    </source>
</evidence>
<evidence type="ECO:0000259" key="7">
    <source>
        <dbReference type="Pfam" id="PF02838"/>
    </source>
</evidence>
<evidence type="ECO:0000256" key="2">
    <source>
        <dbReference type="ARBA" id="ARBA00022801"/>
    </source>
</evidence>
<feature type="active site" description="Proton donor" evidence="4">
    <location>
        <position position="333"/>
    </location>
</feature>
<dbReference type="InterPro" id="IPR029018">
    <property type="entry name" value="Hex-like_dom2"/>
</dbReference>
<evidence type="ECO:0000256" key="1">
    <source>
        <dbReference type="ARBA" id="ARBA00006285"/>
    </source>
</evidence>
<proteinExistence type="inferred from homology"/>
<dbReference type="AlphaFoldDB" id="A0A5J6F8T5"/>
<dbReference type="KEGG" id="snk:CP967_12685"/>
<dbReference type="InterPro" id="IPR025705">
    <property type="entry name" value="Beta_hexosaminidase_sua/sub"/>
</dbReference>
<keyword evidence="3" id="KW-0326">Glycosidase</keyword>
<dbReference type="SUPFAM" id="SSF55545">
    <property type="entry name" value="beta-N-acetylhexosaminidase-like domain"/>
    <property type="match status" value="1"/>
</dbReference>
<dbReference type="InterPro" id="IPR015882">
    <property type="entry name" value="HEX_bac_N"/>
</dbReference>
<evidence type="ECO:0000259" key="6">
    <source>
        <dbReference type="Pfam" id="PF00728"/>
    </source>
</evidence>
<dbReference type="OrthoDB" id="9763537at2"/>
<evidence type="ECO:0000256" key="3">
    <source>
        <dbReference type="ARBA" id="ARBA00023295"/>
    </source>
</evidence>
<protein>
    <submittedName>
        <fullName evidence="8">Beta-N-acetylglucosaminidase</fullName>
    </submittedName>
</protein>
<feature type="domain" description="Beta-hexosaminidase bacterial type N-terminal" evidence="7">
    <location>
        <begin position="67"/>
        <end position="184"/>
    </location>
</feature>
<dbReference type="Gene3D" id="3.30.379.10">
    <property type="entry name" value="Chitobiase/beta-hexosaminidase domain 2-like"/>
    <property type="match status" value="1"/>
</dbReference>